<organism evidence="1 2">
    <name type="scientific">Cuscuta europaea</name>
    <name type="common">European dodder</name>
    <dbReference type="NCBI Taxonomy" id="41803"/>
    <lineage>
        <taxon>Eukaryota</taxon>
        <taxon>Viridiplantae</taxon>
        <taxon>Streptophyta</taxon>
        <taxon>Embryophyta</taxon>
        <taxon>Tracheophyta</taxon>
        <taxon>Spermatophyta</taxon>
        <taxon>Magnoliopsida</taxon>
        <taxon>eudicotyledons</taxon>
        <taxon>Gunneridae</taxon>
        <taxon>Pentapetalae</taxon>
        <taxon>asterids</taxon>
        <taxon>lamiids</taxon>
        <taxon>Solanales</taxon>
        <taxon>Convolvulaceae</taxon>
        <taxon>Cuscuteae</taxon>
        <taxon>Cuscuta</taxon>
        <taxon>Cuscuta subgen. Cuscuta</taxon>
    </lineage>
</organism>
<accession>A0A9P0YZ84</accession>
<sequence>MLSHVEENIPLGRGLRAKQSSVRLKDYVTHTVIRQNPISPSPTPSASAGTPF</sequence>
<dbReference type="EMBL" id="CAMAPE010000016">
    <property type="protein sequence ID" value="CAH9082759.1"/>
    <property type="molecule type" value="Genomic_DNA"/>
</dbReference>
<dbReference type="AlphaFoldDB" id="A0A9P0YZ84"/>
<dbReference type="OrthoDB" id="414104at2759"/>
<keyword evidence="2" id="KW-1185">Reference proteome</keyword>
<protein>
    <submittedName>
        <fullName evidence="1">Uncharacterized protein</fullName>
    </submittedName>
</protein>
<dbReference type="Proteomes" id="UP001152484">
    <property type="component" value="Unassembled WGS sequence"/>
</dbReference>
<proteinExistence type="predicted"/>
<evidence type="ECO:0000313" key="1">
    <source>
        <dbReference type="EMBL" id="CAH9082759.1"/>
    </source>
</evidence>
<comment type="caution">
    <text evidence="1">The sequence shown here is derived from an EMBL/GenBank/DDBJ whole genome shotgun (WGS) entry which is preliminary data.</text>
</comment>
<reference evidence="1" key="1">
    <citation type="submission" date="2022-07" db="EMBL/GenBank/DDBJ databases">
        <authorList>
            <person name="Macas J."/>
            <person name="Novak P."/>
            <person name="Neumann P."/>
        </authorList>
    </citation>
    <scope>NUCLEOTIDE SEQUENCE</scope>
</reference>
<gene>
    <name evidence="1" type="ORF">CEURO_LOCUS8377</name>
</gene>
<evidence type="ECO:0000313" key="2">
    <source>
        <dbReference type="Proteomes" id="UP001152484"/>
    </source>
</evidence>
<name>A0A9P0YZ84_CUSEU</name>
<feature type="non-terminal residue" evidence="1">
    <location>
        <position position="52"/>
    </location>
</feature>